<comment type="caution">
    <text evidence="16">The sequence shown here is derived from an EMBL/GenBank/DDBJ whole genome shotgun (WGS) entry which is preliminary data.</text>
</comment>
<dbReference type="Proteomes" id="UP000324748">
    <property type="component" value="Unassembled WGS sequence"/>
</dbReference>
<dbReference type="InterPro" id="IPR045864">
    <property type="entry name" value="aa-tRNA-synth_II/BPL/LPL"/>
</dbReference>
<keyword evidence="7" id="KW-0808">Transferase</keyword>
<evidence type="ECO:0000256" key="11">
    <source>
        <dbReference type="ARBA" id="ARBA00023146"/>
    </source>
</evidence>
<feature type="domain" description="Aminoacyl-transfer RNA synthetases class-II family profile" evidence="15">
    <location>
        <begin position="224"/>
        <end position="597"/>
    </location>
</feature>
<dbReference type="SUPFAM" id="SSF55681">
    <property type="entry name" value="Class II aaRS and biotin synthetases"/>
    <property type="match status" value="1"/>
</dbReference>
<dbReference type="PANTHER" id="PTHR10745:SF0">
    <property type="entry name" value="GLYCINE--TRNA LIGASE"/>
    <property type="match status" value="1"/>
</dbReference>
<dbReference type="InterPro" id="IPR027031">
    <property type="entry name" value="Gly-tRNA_synthase/POLG2"/>
</dbReference>
<accession>A0A5B0LYN7</accession>
<keyword evidence="10" id="KW-0648">Protein biosynthesis</keyword>
<dbReference type="SUPFAM" id="SSF52954">
    <property type="entry name" value="Class II aaRS ABD-related"/>
    <property type="match status" value="1"/>
</dbReference>
<dbReference type="InterPro" id="IPR004154">
    <property type="entry name" value="Anticodon-bd"/>
</dbReference>
<dbReference type="AlphaFoldDB" id="A0A5B0LYN7"/>
<evidence type="ECO:0000256" key="9">
    <source>
        <dbReference type="ARBA" id="ARBA00022840"/>
    </source>
</evidence>
<dbReference type="GO" id="GO:0005524">
    <property type="term" value="F:ATP binding"/>
    <property type="evidence" value="ECO:0007669"/>
    <property type="project" value="UniProtKB-KW"/>
</dbReference>
<feature type="region of interest" description="Disordered" evidence="14">
    <location>
        <begin position="18"/>
        <end position="38"/>
    </location>
</feature>
<evidence type="ECO:0000256" key="5">
    <source>
        <dbReference type="ARBA" id="ARBA00022490"/>
    </source>
</evidence>
<dbReference type="EMBL" id="VSWC01000183">
    <property type="protein sequence ID" value="KAA1068950.1"/>
    <property type="molecule type" value="Genomic_DNA"/>
</dbReference>
<evidence type="ECO:0000256" key="14">
    <source>
        <dbReference type="SAM" id="MobiDB-lite"/>
    </source>
</evidence>
<evidence type="ECO:0000256" key="7">
    <source>
        <dbReference type="ARBA" id="ARBA00022679"/>
    </source>
</evidence>
<dbReference type="InterPro" id="IPR002315">
    <property type="entry name" value="tRNA-synt_gly"/>
</dbReference>
<sequence>MRTSSFLLTRVSQQLRPLKPTSPTIYPSTRKNSPASPIITHTSHLSHLRTMSVSQPAACSTEKSIVKDAHPFDRSHLEGLLIKRFFYAPAFEHYGGVAGLYDFGPPGSTLQSNILQEWRKHFIIEDEMSEIDTTVITLAEVLKTSGHVDKFTDWMTSDVKTGDIFRADHLVEAVLASRITADSKARGQTTEPADLANNKLAKKKKLKAELVQLPDETLARYHSILAQIDNYTGAQLGELIREEKIRSPDTGNELTEPVEFNLMFESQIGPTGQFKAYLRPETAQGHFVNFNRLLEFNNGRLPFASAQIGKSFRNEISPKQGLLRVREFTMAEIEHYVDPMDKRHDKFHEIENHKIKLLPRSVQAEGKTETIEMTIGEAIEKQIVDNHTLGYFLARIDLFLRKIGINPDRLRFRQHMDNEMAHYASDCWDAEIHSSYGWIECVGCADRSAYDLTVHSVRTGTKLVVREPLKEVIEIEKNVPMFDKKLFGPRFRQAAKVVEQTVLAFDEARLECLSKELETDGTSKIRASDGNEYELTKDILKIERKKFKETTREYTPNVIEPSFGIGRILYSLLEHCYWARAEDVNRGVLSLPPSIAPVKVLIVPLSGTEVFRPLIRSISKKLRNAGIASRVDDSNASIGKRYSRNDELGTPFGITVDFGSVKNGTVTLRERDSTKQVIGPIDEVIEIVREICLGDEEGKGWELASSKLEEYDGKQDID</sequence>
<keyword evidence="5" id="KW-0963">Cytoplasm</keyword>
<dbReference type="InterPro" id="IPR006195">
    <property type="entry name" value="aa-tRNA-synth_II"/>
</dbReference>
<evidence type="ECO:0000256" key="10">
    <source>
        <dbReference type="ARBA" id="ARBA00022917"/>
    </source>
</evidence>
<dbReference type="GO" id="GO:0004820">
    <property type="term" value="F:glycine-tRNA ligase activity"/>
    <property type="evidence" value="ECO:0007669"/>
    <property type="project" value="UniProtKB-EC"/>
</dbReference>
<dbReference type="Pfam" id="PF00587">
    <property type="entry name" value="tRNA-synt_2b"/>
    <property type="match status" value="1"/>
</dbReference>
<dbReference type="Pfam" id="PF03129">
    <property type="entry name" value="HGTP_anticodon"/>
    <property type="match status" value="1"/>
</dbReference>
<evidence type="ECO:0000256" key="3">
    <source>
        <dbReference type="ARBA" id="ARBA00011738"/>
    </source>
</evidence>
<evidence type="ECO:0000313" key="17">
    <source>
        <dbReference type="Proteomes" id="UP000324748"/>
    </source>
</evidence>
<keyword evidence="6 16" id="KW-0436">Ligase</keyword>
<comment type="similarity">
    <text evidence="2">Belongs to the class-II aminoacyl-tRNA synthetase family.</text>
</comment>
<name>A0A5B0LYN7_PUCGR</name>
<gene>
    <name evidence="16" type="primary">GRS1_2</name>
    <name evidence="16" type="ORF">PGT21_006906</name>
</gene>
<keyword evidence="17" id="KW-1185">Reference proteome</keyword>
<evidence type="ECO:0000313" key="16">
    <source>
        <dbReference type="EMBL" id="KAA1068950.1"/>
    </source>
</evidence>
<evidence type="ECO:0000256" key="6">
    <source>
        <dbReference type="ARBA" id="ARBA00022598"/>
    </source>
</evidence>
<dbReference type="NCBIfam" id="NF003211">
    <property type="entry name" value="PRK04173.1"/>
    <property type="match status" value="1"/>
</dbReference>
<dbReference type="NCBIfam" id="TIGR00389">
    <property type="entry name" value="glyS_dimeric"/>
    <property type="match status" value="1"/>
</dbReference>
<dbReference type="Gene3D" id="3.40.50.800">
    <property type="entry name" value="Anticodon-binding domain"/>
    <property type="match status" value="1"/>
</dbReference>
<dbReference type="InterPro" id="IPR002314">
    <property type="entry name" value="aa-tRNA-synt_IIb"/>
</dbReference>
<evidence type="ECO:0000256" key="13">
    <source>
        <dbReference type="ARBA" id="ARBA00051967"/>
    </source>
</evidence>
<dbReference type="InterPro" id="IPR036621">
    <property type="entry name" value="Anticodon-bd_dom_sf"/>
</dbReference>
<dbReference type="GO" id="GO:0016740">
    <property type="term" value="F:transferase activity"/>
    <property type="evidence" value="ECO:0007669"/>
    <property type="project" value="UniProtKB-KW"/>
</dbReference>
<keyword evidence="8" id="KW-0547">Nucleotide-binding</keyword>
<evidence type="ECO:0000256" key="1">
    <source>
        <dbReference type="ARBA" id="ARBA00004496"/>
    </source>
</evidence>
<dbReference type="Gene3D" id="3.30.40.230">
    <property type="match status" value="1"/>
</dbReference>
<dbReference type="InterPro" id="IPR033731">
    <property type="entry name" value="GlyRS-like_core"/>
</dbReference>
<dbReference type="CDD" id="cd00774">
    <property type="entry name" value="GlyRS-like_core"/>
    <property type="match status" value="1"/>
</dbReference>
<dbReference type="GO" id="GO:0005739">
    <property type="term" value="C:mitochondrion"/>
    <property type="evidence" value="ECO:0007669"/>
    <property type="project" value="TreeGrafter"/>
</dbReference>
<dbReference type="OrthoDB" id="10267474at2759"/>
<evidence type="ECO:0000256" key="12">
    <source>
        <dbReference type="ARBA" id="ARBA00030057"/>
    </source>
</evidence>
<dbReference type="EC" id="6.1.1.14" evidence="4"/>
<comment type="subcellular location">
    <subcellularLocation>
        <location evidence="1">Cytoplasm</location>
    </subcellularLocation>
</comment>
<reference evidence="16 17" key="1">
    <citation type="submission" date="2019-05" db="EMBL/GenBank/DDBJ databases">
        <title>Emergence of the Ug99 lineage of the wheat stem rust pathogen through somatic hybridization.</title>
        <authorList>
            <person name="Li F."/>
            <person name="Upadhyaya N.M."/>
            <person name="Sperschneider J."/>
            <person name="Matny O."/>
            <person name="Nguyen-Phuc H."/>
            <person name="Mago R."/>
            <person name="Raley C."/>
            <person name="Miller M.E."/>
            <person name="Silverstein K.A.T."/>
            <person name="Henningsen E."/>
            <person name="Hirsch C.D."/>
            <person name="Visser B."/>
            <person name="Pretorius Z.A."/>
            <person name="Steffenson B.J."/>
            <person name="Schwessinger B."/>
            <person name="Dodds P.N."/>
            <person name="Figueroa M."/>
        </authorList>
    </citation>
    <scope>NUCLEOTIDE SEQUENCE [LARGE SCALE GENOMIC DNA]</scope>
    <source>
        <strain evidence="16">21-0</strain>
    </source>
</reference>
<dbReference type="FunFam" id="3.30.930.10:FF:000010">
    <property type="entry name" value="Glycyl-tRNA synthetase 1"/>
    <property type="match status" value="1"/>
</dbReference>
<dbReference type="FunFam" id="3.30.930.10:FF:000158">
    <property type="entry name" value="Glycyl-tRNA synthetase"/>
    <property type="match status" value="1"/>
</dbReference>
<dbReference type="GO" id="GO:0070150">
    <property type="term" value="P:mitochondrial glycyl-tRNA aminoacylation"/>
    <property type="evidence" value="ECO:0007669"/>
    <property type="project" value="TreeGrafter"/>
</dbReference>
<dbReference type="Gene3D" id="3.30.720.200">
    <property type="match status" value="1"/>
</dbReference>
<comment type="catalytic activity">
    <reaction evidence="13">
        <text>2 ATP + H(+) = P(1),P(4)-bis(5'-adenosyl) tetraphosphate + diphosphate</text>
        <dbReference type="Rhea" id="RHEA:34935"/>
        <dbReference type="ChEBI" id="CHEBI:15378"/>
        <dbReference type="ChEBI" id="CHEBI:30616"/>
        <dbReference type="ChEBI" id="CHEBI:33019"/>
        <dbReference type="ChEBI" id="CHEBI:58141"/>
    </reaction>
</comment>
<evidence type="ECO:0000256" key="8">
    <source>
        <dbReference type="ARBA" id="ARBA00022741"/>
    </source>
</evidence>
<dbReference type="Gene3D" id="3.30.930.10">
    <property type="entry name" value="Bira Bifunctional Protein, Domain 2"/>
    <property type="match status" value="1"/>
</dbReference>
<evidence type="ECO:0000256" key="2">
    <source>
        <dbReference type="ARBA" id="ARBA00008226"/>
    </source>
</evidence>
<evidence type="ECO:0000259" key="15">
    <source>
        <dbReference type="PROSITE" id="PS50862"/>
    </source>
</evidence>
<dbReference type="PROSITE" id="PS50862">
    <property type="entry name" value="AA_TRNA_LIGASE_II"/>
    <property type="match status" value="1"/>
</dbReference>
<keyword evidence="11" id="KW-0030">Aminoacyl-tRNA synthetase</keyword>
<dbReference type="PRINTS" id="PR01043">
    <property type="entry name" value="TRNASYNTHGLY"/>
</dbReference>
<dbReference type="PANTHER" id="PTHR10745">
    <property type="entry name" value="GLYCYL-TRNA SYNTHETASE/DNA POLYMERASE SUBUNIT GAMMA-2"/>
    <property type="match status" value="1"/>
</dbReference>
<dbReference type="FunFam" id="3.40.50.800:FF:000004">
    <property type="entry name" value="Glycine--tRNA ligase 2"/>
    <property type="match status" value="1"/>
</dbReference>
<evidence type="ECO:0000256" key="4">
    <source>
        <dbReference type="ARBA" id="ARBA00012829"/>
    </source>
</evidence>
<proteinExistence type="inferred from homology"/>
<protein>
    <recommendedName>
        <fullName evidence="4">glycine--tRNA ligase</fullName>
        <ecNumber evidence="4">6.1.1.14</ecNumber>
    </recommendedName>
    <alternativeName>
        <fullName evidence="12">Diadenosine tetraphosphate synthetase</fullName>
    </alternativeName>
</protein>
<organism evidence="16 17">
    <name type="scientific">Puccinia graminis f. sp. tritici</name>
    <dbReference type="NCBI Taxonomy" id="56615"/>
    <lineage>
        <taxon>Eukaryota</taxon>
        <taxon>Fungi</taxon>
        <taxon>Dikarya</taxon>
        <taxon>Basidiomycota</taxon>
        <taxon>Pucciniomycotina</taxon>
        <taxon>Pucciniomycetes</taxon>
        <taxon>Pucciniales</taxon>
        <taxon>Pucciniaceae</taxon>
        <taxon>Puccinia</taxon>
    </lineage>
</organism>
<dbReference type="FunFam" id="3.30.720.200:FF:000001">
    <property type="entry name" value="Glycine--tRNA ligase 2"/>
    <property type="match status" value="1"/>
</dbReference>
<keyword evidence="9" id="KW-0067">ATP-binding</keyword>
<dbReference type="CDD" id="cd00858">
    <property type="entry name" value="GlyRS_anticodon"/>
    <property type="match status" value="1"/>
</dbReference>
<comment type="subunit">
    <text evidence="3">Homodimer.</text>
</comment>